<feature type="region of interest" description="Disordered" evidence="3">
    <location>
        <begin position="214"/>
        <end position="235"/>
    </location>
</feature>
<organism evidence="5 6">
    <name type="scientific">Cronartium quercuum f. sp. fusiforme G11</name>
    <dbReference type="NCBI Taxonomy" id="708437"/>
    <lineage>
        <taxon>Eukaryota</taxon>
        <taxon>Fungi</taxon>
        <taxon>Dikarya</taxon>
        <taxon>Basidiomycota</taxon>
        <taxon>Pucciniomycotina</taxon>
        <taxon>Pucciniomycetes</taxon>
        <taxon>Pucciniales</taxon>
        <taxon>Coleosporiaceae</taxon>
        <taxon>Cronartium</taxon>
    </lineage>
</organism>
<feature type="compositionally biased region" description="Low complexity" evidence="3">
    <location>
        <begin position="332"/>
        <end position="345"/>
    </location>
</feature>
<feature type="region of interest" description="Disordered" evidence="3">
    <location>
        <begin position="67"/>
        <end position="119"/>
    </location>
</feature>
<dbReference type="InterPro" id="IPR011989">
    <property type="entry name" value="ARM-like"/>
</dbReference>
<dbReference type="Pfam" id="PF00806">
    <property type="entry name" value="PUF"/>
    <property type="match status" value="4"/>
</dbReference>
<keyword evidence="6" id="KW-1185">Reference proteome</keyword>
<evidence type="ECO:0000256" key="3">
    <source>
        <dbReference type="SAM" id="MobiDB-lite"/>
    </source>
</evidence>
<feature type="region of interest" description="Disordered" evidence="3">
    <location>
        <begin position="132"/>
        <end position="154"/>
    </location>
</feature>
<dbReference type="AlphaFoldDB" id="A0A9P6NQF9"/>
<gene>
    <name evidence="5" type="ORF">CROQUDRAFT_103736</name>
</gene>
<dbReference type="GO" id="GO:0005737">
    <property type="term" value="C:cytoplasm"/>
    <property type="evidence" value="ECO:0007669"/>
    <property type="project" value="TreeGrafter"/>
</dbReference>
<feature type="compositionally biased region" description="Polar residues" evidence="3">
    <location>
        <begin position="309"/>
        <end position="319"/>
    </location>
</feature>
<dbReference type="InterPro" id="IPR016024">
    <property type="entry name" value="ARM-type_fold"/>
</dbReference>
<evidence type="ECO:0000313" key="6">
    <source>
        <dbReference type="Proteomes" id="UP000886653"/>
    </source>
</evidence>
<feature type="domain" description="PUM-HD" evidence="4">
    <location>
        <begin position="555"/>
        <end position="935"/>
    </location>
</feature>
<dbReference type="PROSITE" id="PS50303">
    <property type="entry name" value="PUM_HD"/>
    <property type="match status" value="1"/>
</dbReference>
<dbReference type="Gene3D" id="1.25.10.10">
    <property type="entry name" value="Leucine-rich Repeat Variant"/>
    <property type="match status" value="1"/>
</dbReference>
<dbReference type="PANTHER" id="PTHR12537:SF13">
    <property type="entry name" value="PUMILIO HOMOLOGY DOMAIN FAMILY MEMBER 4"/>
    <property type="match status" value="1"/>
</dbReference>
<proteinExistence type="predicted"/>
<dbReference type="GO" id="GO:0010608">
    <property type="term" value="P:post-transcriptional regulation of gene expression"/>
    <property type="evidence" value="ECO:0007669"/>
    <property type="project" value="TreeGrafter"/>
</dbReference>
<dbReference type="Proteomes" id="UP000886653">
    <property type="component" value="Unassembled WGS sequence"/>
</dbReference>
<dbReference type="InterPro" id="IPR033133">
    <property type="entry name" value="PUM-HD"/>
</dbReference>
<keyword evidence="1" id="KW-0677">Repeat</keyword>
<comment type="caution">
    <text evidence="5">The sequence shown here is derived from an EMBL/GenBank/DDBJ whole genome shotgun (WGS) entry which is preliminary data.</text>
</comment>
<feature type="repeat" description="Pumilio" evidence="2">
    <location>
        <begin position="652"/>
        <end position="689"/>
    </location>
</feature>
<dbReference type="PROSITE" id="PS50302">
    <property type="entry name" value="PUM"/>
    <property type="match status" value="4"/>
</dbReference>
<feature type="compositionally biased region" description="Polar residues" evidence="3">
    <location>
        <begin position="1"/>
        <end position="11"/>
    </location>
</feature>
<feature type="compositionally biased region" description="Pro residues" evidence="3">
    <location>
        <begin position="447"/>
        <end position="457"/>
    </location>
</feature>
<protein>
    <recommendedName>
        <fullName evidence="4">PUM-HD domain-containing protein</fullName>
    </recommendedName>
</protein>
<feature type="repeat" description="Pumilio" evidence="2">
    <location>
        <begin position="615"/>
        <end position="651"/>
    </location>
</feature>
<feature type="repeat" description="Pumilio" evidence="2">
    <location>
        <begin position="755"/>
        <end position="791"/>
    </location>
</feature>
<feature type="compositionally biased region" description="Polar residues" evidence="3">
    <location>
        <begin position="25"/>
        <end position="35"/>
    </location>
</feature>
<feature type="compositionally biased region" description="Polar residues" evidence="3">
    <location>
        <begin position="132"/>
        <end position="143"/>
    </location>
</feature>
<dbReference type="InterPro" id="IPR001313">
    <property type="entry name" value="Pumilio_RNA-bd_rpt"/>
</dbReference>
<dbReference type="EMBL" id="MU167213">
    <property type="protein sequence ID" value="KAG0151485.1"/>
    <property type="molecule type" value="Genomic_DNA"/>
</dbReference>
<evidence type="ECO:0000313" key="5">
    <source>
        <dbReference type="EMBL" id="KAG0151485.1"/>
    </source>
</evidence>
<sequence>MASTLLSNPEFKNTDDPWNAVPPTSAISNPVVNDGNGVNLTPGSFHISPQLPSPSIRQWNHSGRIQTAALPQPPHPAGVIGSSRPGSSIDQIKSTITSNPRDPKNQTLDNPFSGSTNEEDDRVLLLDQPKTTDSALSETNQQPEPLFKTSDDSAGYTLSSSMWATPHSQVPPTRLYDFNKNTIPLRSHESKYEENNLQQTGADSGFQKPEPISSFDSPELSFSQTASAPSTNRSFLTAHGSTNHVVRSPLTVHFNRDQIDGQSYSLGFKSIDYASTPSRGLGKENGEKIWPLPLSLGEEAFYSKSNITKPSKIMNNESPQVRREASPSFWETPSTADHTSSSTTSPPKPGPQCTLGSPFLAPKYITELMNQMIMRIDQLERTLAKQDLDISTLKSGLSSVSNQPVSLKPPIPNAPTNGGLSVLNQGRGPNHQAVQATSVNTSTGKPLPTPALGPPPTFAGHPLQPQRINPSHTPPNNLPEHMNSLNGSVKPPGFAPRQYGPLDYGMGRSISFTGTVPVVHQSGMPTGLPSAPLANTHLPGGLGGGVNYRTLLAGDTDCDYEFFIRRITEHNDQQSSIFLQQKLKQSAVATSVGLEKTQVLAPMTNPNGPRVEITRLVIEYSLELMSNRFGNFLVSRAIEHATAEERMNLAERIRGHIIPLASDTFATHCLQKMIDVDEDENNKIRGLISQELLKKKETVTHKSAGHVWARLLSVGGSSSAMHLHASGLKVKKPNGLNQYGSGVGSPGELERSLNELLKGQWAKTAKDEVGSLIVQSVLENWSEAEKTDVIEELLADIYSCAIQQWGNFVILHLIEHSSGSIQKRLFDRLTETQLACELSIDNFGAKAIEKVMKVAGMDSSIVEDYVRGICEYGHGRPALIEIACHQAGAQVLTLLFTSAPNPIRELMIQTVRRNGVTMKSSKAGSKIWFLVERTRAWVGH</sequence>
<dbReference type="SUPFAM" id="SSF48371">
    <property type="entry name" value="ARM repeat"/>
    <property type="match status" value="1"/>
</dbReference>
<reference evidence="5" key="1">
    <citation type="submission" date="2013-11" db="EMBL/GenBank/DDBJ databases">
        <title>Genome sequence of the fusiform rust pathogen reveals effectors for host alternation and coevolution with pine.</title>
        <authorList>
            <consortium name="DOE Joint Genome Institute"/>
            <person name="Smith K."/>
            <person name="Pendleton A."/>
            <person name="Kubisiak T."/>
            <person name="Anderson C."/>
            <person name="Salamov A."/>
            <person name="Aerts A."/>
            <person name="Riley R."/>
            <person name="Clum A."/>
            <person name="Lindquist E."/>
            <person name="Ence D."/>
            <person name="Campbell M."/>
            <person name="Kronenberg Z."/>
            <person name="Feau N."/>
            <person name="Dhillon B."/>
            <person name="Hamelin R."/>
            <person name="Burleigh J."/>
            <person name="Smith J."/>
            <person name="Yandell M."/>
            <person name="Nelson C."/>
            <person name="Grigoriev I."/>
            <person name="Davis J."/>
        </authorList>
    </citation>
    <scope>NUCLEOTIDE SEQUENCE</scope>
    <source>
        <strain evidence="5">G11</strain>
    </source>
</reference>
<dbReference type="SMART" id="SM00025">
    <property type="entry name" value="Pumilio"/>
    <property type="match status" value="5"/>
</dbReference>
<feature type="compositionally biased region" description="Polar residues" evidence="3">
    <location>
        <begin position="84"/>
        <end position="116"/>
    </location>
</feature>
<dbReference type="GO" id="GO:0003729">
    <property type="term" value="F:mRNA binding"/>
    <property type="evidence" value="ECO:0007669"/>
    <property type="project" value="TreeGrafter"/>
</dbReference>
<evidence type="ECO:0000256" key="1">
    <source>
        <dbReference type="ARBA" id="ARBA00022737"/>
    </source>
</evidence>
<evidence type="ECO:0000256" key="2">
    <source>
        <dbReference type="PROSITE-ProRule" id="PRU00317"/>
    </source>
</evidence>
<accession>A0A9P6NQF9</accession>
<dbReference type="PANTHER" id="PTHR12537">
    <property type="entry name" value="RNA BINDING PROTEIN PUMILIO-RELATED"/>
    <property type="match status" value="1"/>
</dbReference>
<evidence type="ECO:0000259" key="4">
    <source>
        <dbReference type="PROSITE" id="PS50303"/>
    </source>
</evidence>
<feature type="region of interest" description="Disordered" evidence="3">
    <location>
        <begin position="1"/>
        <end position="35"/>
    </location>
</feature>
<feature type="region of interest" description="Disordered" evidence="3">
    <location>
        <begin position="309"/>
        <end position="355"/>
    </location>
</feature>
<feature type="repeat" description="Pumilio" evidence="2">
    <location>
        <begin position="792"/>
        <end position="827"/>
    </location>
</feature>
<name>A0A9P6NQF9_9BASI</name>
<dbReference type="OrthoDB" id="668540at2759"/>
<feature type="region of interest" description="Disordered" evidence="3">
    <location>
        <begin position="438"/>
        <end position="459"/>
    </location>
</feature>